<feature type="domain" description="Reverse transcriptase" evidence="5">
    <location>
        <begin position="889"/>
        <end position="1148"/>
    </location>
</feature>
<dbReference type="InterPro" id="IPR005135">
    <property type="entry name" value="Endo/exonuclease/phosphatase"/>
</dbReference>
<dbReference type="Gene3D" id="1.10.340.70">
    <property type="match status" value="1"/>
</dbReference>
<dbReference type="Gene3D" id="3.30.70.270">
    <property type="match status" value="1"/>
</dbReference>
<evidence type="ECO:0000256" key="1">
    <source>
        <dbReference type="ARBA" id="ARBA00010879"/>
    </source>
</evidence>
<dbReference type="Gene3D" id="3.30.420.10">
    <property type="entry name" value="Ribonuclease H-like superfamily/Ribonuclease H"/>
    <property type="match status" value="1"/>
</dbReference>
<dbReference type="InterPro" id="IPR036397">
    <property type="entry name" value="RNaseH_sf"/>
</dbReference>
<evidence type="ECO:0000313" key="8">
    <source>
        <dbReference type="Proteomes" id="UP001274896"/>
    </source>
</evidence>
<name>A0AAE0V127_9TELE</name>
<keyword evidence="4" id="KW-0812">Transmembrane</keyword>
<dbReference type="EC" id="3.1.26.4" evidence="2"/>
<accession>A0AAE0V127</accession>
<reference evidence="7" key="1">
    <citation type="submission" date="2023-06" db="EMBL/GenBank/DDBJ databases">
        <title>Male Hemibagrus guttatus genome.</title>
        <authorList>
            <person name="Bian C."/>
        </authorList>
    </citation>
    <scope>NUCLEOTIDE SEQUENCE</scope>
    <source>
        <strain evidence="7">Male_cb2023</strain>
        <tissue evidence="7">Muscle</tissue>
    </source>
</reference>
<comment type="similarity">
    <text evidence="1">Belongs to the beta type-B retroviral polymerase family. HERV class-II K(HML-2) pol subfamily.</text>
</comment>
<dbReference type="SUPFAM" id="SSF53098">
    <property type="entry name" value="Ribonuclease H-like"/>
    <property type="match status" value="1"/>
</dbReference>
<keyword evidence="4" id="KW-1133">Transmembrane helix</keyword>
<comment type="caution">
    <text evidence="7">The sequence shown here is derived from an EMBL/GenBank/DDBJ whole genome shotgun (WGS) entry which is preliminary data.</text>
</comment>
<dbReference type="SUPFAM" id="SSF56672">
    <property type="entry name" value="DNA/RNA polymerases"/>
    <property type="match status" value="1"/>
</dbReference>
<dbReference type="PANTHER" id="PTHR47331:SF5">
    <property type="entry name" value="RIBONUCLEASE H"/>
    <property type="match status" value="1"/>
</dbReference>
<dbReference type="CDD" id="cd01650">
    <property type="entry name" value="RT_nLTR_like"/>
    <property type="match status" value="1"/>
</dbReference>
<keyword evidence="8" id="KW-1185">Reference proteome</keyword>
<dbReference type="GO" id="GO:0004523">
    <property type="term" value="F:RNA-DNA hybrid ribonuclease activity"/>
    <property type="evidence" value="ECO:0007669"/>
    <property type="project" value="UniProtKB-EC"/>
</dbReference>
<dbReference type="PROSITE" id="PS50878">
    <property type="entry name" value="RT_POL"/>
    <property type="match status" value="1"/>
</dbReference>
<dbReference type="InterPro" id="IPR000477">
    <property type="entry name" value="RT_dom"/>
</dbReference>
<dbReference type="InterPro" id="IPR043128">
    <property type="entry name" value="Rev_trsase/Diguanyl_cyclase"/>
</dbReference>
<feature type="transmembrane region" description="Helical" evidence="4">
    <location>
        <begin position="7"/>
        <end position="28"/>
    </location>
</feature>
<protein>
    <recommendedName>
        <fullName evidence="2">ribonuclease H</fullName>
        <ecNumber evidence="2">3.1.26.4</ecNumber>
    </recommendedName>
</protein>
<keyword evidence="3" id="KW-0175">Coiled coil</keyword>
<dbReference type="Pfam" id="PF00078">
    <property type="entry name" value="RVT_1"/>
    <property type="match status" value="1"/>
</dbReference>
<dbReference type="InterPro" id="IPR001584">
    <property type="entry name" value="Integrase_cat-core"/>
</dbReference>
<proteinExistence type="inferred from homology"/>
<dbReference type="InterPro" id="IPR043502">
    <property type="entry name" value="DNA/RNA_pol_sf"/>
</dbReference>
<evidence type="ECO:0000256" key="4">
    <source>
        <dbReference type="SAM" id="Phobius"/>
    </source>
</evidence>
<gene>
    <name evidence="7" type="ORF">QTP70_000223</name>
</gene>
<organism evidence="7 8">
    <name type="scientific">Hemibagrus guttatus</name>
    <dbReference type="NCBI Taxonomy" id="175788"/>
    <lineage>
        <taxon>Eukaryota</taxon>
        <taxon>Metazoa</taxon>
        <taxon>Chordata</taxon>
        <taxon>Craniata</taxon>
        <taxon>Vertebrata</taxon>
        <taxon>Euteleostomi</taxon>
        <taxon>Actinopterygii</taxon>
        <taxon>Neopterygii</taxon>
        <taxon>Teleostei</taxon>
        <taxon>Ostariophysi</taxon>
        <taxon>Siluriformes</taxon>
        <taxon>Bagridae</taxon>
        <taxon>Hemibagrus</taxon>
    </lineage>
</organism>
<evidence type="ECO:0000256" key="2">
    <source>
        <dbReference type="ARBA" id="ARBA00012180"/>
    </source>
</evidence>
<dbReference type="InterPro" id="IPR036691">
    <property type="entry name" value="Endo/exonu/phosph_ase_sf"/>
</dbReference>
<evidence type="ECO:0000259" key="6">
    <source>
        <dbReference type="PROSITE" id="PS50994"/>
    </source>
</evidence>
<sequence length="1768" mass="203769">MYVVVVWCSICSICSVVVVVVFVVVVVWSHQGPGETVNKLSECERCYDARLKSTNRRTIKSRQSHGTATGMQQSEGNMMMQNMMNIFSSASICHPDKSEEEEGVNLQARHERRRGWIERRLNHDEKKLENTEKPYMWNSTQTRGERVELRENVWNSGRTCGTHGERVELRENVWNSWRTCGTQGERVELRENVWNSGRTCGTHGERVELRENVWNSGRTCGTRGERVELGENVWNSWRTCGTRGERVELGENVWNSGRTCGTQGERVELGENVWNSGRTCGTHGERVELGENKWNLGRTCGTRGERVELGENKWNLGRTCGTQGERVEPQMVSTLSTNFIPDRSRPGLTTTAIGAVDLQGAGGNWATVGRRSRGGRRVRRQREKRKGKSVGLRIGTLNVGTMTGKGRELADVMERRKVDILCVQETRWKGSKARSIGAGFKLFYYGVDSKRNGVGVVLKEEFVRNVLEVKRVSDRVMSLKLEIEGVMLNVVSGYAPQVGCELEEKERFWSELDEVMESIPTGERVVIGADFNGHVGEGNTGDEEVMGKFGVKERNLEGQMVVDFAKRMDMGVVNTYFQKREEHRVTYKSGGRRTQVDYILCRRGNLKEISDCKVVVGESVARQHRMVVCRMTLMVCKTKRSKIEKKTKWWKLKKEECCEEFRQKLRQALGGQVVLPDDWETTAEVIRETGRKVLGVSSGRRKEDKETWWWNEEVQDSIQRKRLAKKKWDMDRTEENRQEYKELQRRVKREVSKAKQKAYEELYTRLDTREGEKDLYRLARQRDRDGKDVQQVRVIKDRDGRVLTSEESVQRRWKEYFEELMNEENEREKRVEGVNSVEQKVDKIRKDEVRKALKRMKSGKAVGPDDIPVEVWKCLGEAAVEFLANLFNRVLESERMPEEWRRSVLVPIFKNKGDVQSCSNYRGIKLMSHTMKLWERVVEARLRKVVEICEQQYGFMPRKSTTDAIFALRILMEKYRDGQRELHCVFVDLEKAYDRVPREELWYCMRKSGVAEKYVRVVQDMYERSRTVVRCAVGQTEEFNVEVGLHQGSALSPFLFAILMDQLSEEVRQESPWTMMFADDIVICSESREQVEENLERWRFALERRGMKVSRSKTEYMCVNEREGSGTVRLQGEEVKKVQEFKYLGSTVQSNGECGKEVKKRVQAGWNGWRKVSGVLCERKISARIKGKVYRTVVRPAMLYGLETVSLRKRQESELEVAELKMLRFSLGVTRLDRIRNEYIRGTAHVGRLGDKVREARLRWFGHVQRRDSEYIGRRMLDMELPGRRQRGRPKRRIQKIHLSTTPQQWRYVPSDKNPADLASRGSSVSELLTSNWFIEPHFLWEKEIPQAEDVITEIPIGDPEVKRVQTLNVQALRQVNLSDLLSKFSSWYKATQAVARLLRHAKGDKSTIHSTVQEREEARCIILRDLQGQVYPEEIKLLSKGIQLPSRSKLHHMDAFLDQEGILKVGGRLKNASLPTSQKHPVIIPKNHHITKMIIAHYHQQIQHQGKGLTINEIRSNGYWIPGINRAVAGYVHQCVKCRKLRRSTEEQRMADLPPERVDPSPPFTYCGMDCFGPFSTKQGRKVFKRYGLLFTCLSCRAIHIEMLDDMTIDAFINGLRSFIAIRGAVRRVWCDKGSNFVGAKNELSDSLKQVDASRLTTFLAEKQCDFSMNAPHASHAGGVWERQIRTVRNVLCSILSLSLGRLDDASLRTFFYEAMAIVNSRPLTVDNLSDPGSPQPLTPNHLLTMKPVEALPPPGKFIKDDLYAPL</sequence>
<dbReference type="SUPFAM" id="SSF56219">
    <property type="entry name" value="DNase I-like"/>
    <property type="match status" value="1"/>
</dbReference>
<keyword evidence="4" id="KW-0472">Membrane</keyword>
<dbReference type="PROSITE" id="PS50994">
    <property type="entry name" value="INTEGRASE"/>
    <property type="match status" value="1"/>
</dbReference>
<dbReference type="InterPro" id="IPR012337">
    <property type="entry name" value="RNaseH-like_sf"/>
</dbReference>
<dbReference type="EMBL" id="JAUCMX010000009">
    <property type="protein sequence ID" value="KAK3534884.1"/>
    <property type="molecule type" value="Genomic_DNA"/>
</dbReference>
<dbReference type="CDD" id="cd09076">
    <property type="entry name" value="L1-EN"/>
    <property type="match status" value="1"/>
</dbReference>
<dbReference type="PANTHER" id="PTHR47331">
    <property type="entry name" value="PHD-TYPE DOMAIN-CONTAINING PROTEIN"/>
    <property type="match status" value="1"/>
</dbReference>
<dbReference type="Pfam" id="PF03372">
    <property type="entry name" value="Exo_endo_phos"/>
    <property type="match status" value="1"/>
</dbReference>
<evidence type="ECO:0000259" key="5">
    <source>
        <dbReference type="PROSITE" id="PS50878"/>
    </source>
</evidence>
<feature type="domain" description="Integrase catalytic" evidence="6">
    <location>
        <begin position="1559"/>
        <end position="1749"/>
    </location>
</feature>
<dbReference type="Proteomes" id="UP001274896">
    <property type="component" value="Unassembled WGS sequence"/>
</dbReference>
<dbReference type="GO" id="GO:0003676">
    <property type="term" value="F:nucleic acid binding"/>
    <property type="evidence" value="ECO:0007669"/>
    <property type="project" value="InterPro"/>
</dbReference>
<dbReference type="Gene3D" id="3.60.10.10">
    <property type="entry name" value="Endonuclease/exonuclease/phosphatase"/>
    <property type="match status" value="1"/>
</dbReference>
<dbReference type="GO" id="GO:0015074">
    <property type="term" value="P:DNA integration"/>
    <property type="evidence" value="ECO:0007669"/>
    <property type="project" value="InterPro"/>
</dbReference>
<dbReference type="Pfam" id="PF17921">
    <property type="entry name" value="Integrase_H2C2"/>
    <property type="match status" value="1"/>
</dbReference>
<evidence type="ECO:0000256" key="3">
    <source>
        <dbReference type="SAM" id="Coils"/>
    </source>
</evidence>
<evidence type="ECO:0000313" key="7">
    <source>
        <dbReference type="EMBL" id="KAK3534884.1"/>
    </source>
</evidence>
<feature type="coiled-coil region" evidence="3">
    <location>
        <begin position="723"/>
        <end position="757"/>
    </location>
</feature>
<dbReference type="InterPro" id="IPR041588">
    <property type="entry name" value="Integrase_H2C2"/>
</dbReference>